<protein>
    <recommendedName>
        <fullName evidence="2">Carbon monoxide dehydrogenase</fullName>
    </recommendedName>
</protein>
<organism evidence="1">
    <name type="scientific">marine metagenome</name>
    <dbReference type="NCBI Taxonomy" id="408172"/>
    <lineage>
        <taxon>unclassified sequences</taxon>
        <taxon>metagenomes</taxon>
        <taxon>ecological metagenomes</taxon>
    </lineage>
</organism>
<name>A0A382GHR9_9ZZZZ</name>
<dbReference type="PANTHER" id="PTHR38588:SF1">
    <property type="entry name" value="BLL0334 PROTEIN"/>
    <property type="match status" value="1"/>
</dbReference>
<sequence>MQVKMEKNFSVAASIQDVWDFMTNIEKVCTCIPGAQYTDDLGDEKHAVLLTVKVGPIKSSYRGEATIRNMDANSYTIEIEGKGTDTKGKGGATMELVGKLTATDEHTTE</sequence>
<accession>A0A382GHR9</accession>
<dbReference type="SUPFAM" id="SSF55961">
    <property type="entry name" value="Bet v1-like"/>
    <property type="match status" value="1"/>
</dbReference>
<dbReference type="PANTHER" id="PTHR38588">
    <property type="entry name" value="BLL0334 PROTEIN"/>
    <property type="match status" value="1"/>
</dbReference>
<evidence type="ECO:0000313" key="1">
    <source>
        <dbReference type="EMBL" id="SVB73731.1"/>
    </source>
</evidence>
<dbReference type="AlphaFoldDB" id="A0A382GHR9"/>
<dbReference type="InterPro" id="IPR010419">
    <property type="entry name" value="CO_DH_gsu"/>
</dbReference>
<dbReference type="Gene3D" id="3.30.530.20">
    <property type="match status" value="1"/>
</dbReference>
<reference evidence="1" key="1">
    <citation type="submission" date="2018-05" db="EMBL/GenBank/DDBJ databases">
        <authorList>
            <person name="Lanie J.A."/>
            <person name="Ng W.-L."/>
            <person name="Kazmierczak K.M."/>
            <person name="Andrzejewski T.M."/>
            <person name="Davidsen T.M."/>
            <person name="Wayne K.J."/>
            <person name="Tettelin H."/>
            <person name="Glass J.I."/>
            <person name="Rusch D."/>
            <person name="Podicherti R."/>
            <person name="Tsui H.-C.T."/>
            <person name="Winkler M.E."/>
        </authorList>
    </citation>
    <scope>NUCLEOTIDE SEQUENCE</scope>
</reference>
<dbReference type="InterPro" id="IPR023393">
    <property type="entry name" value="START-like_dom_sf"/>
</dbReference>
<dbReference type="Pfam" id="PF06240">
    <property type="entry name" value="COXG"/>
    <property type="match status" value="1"/>
</dbReference>
<gene>
    <name evidence="1" type="ORF">METZ01_LOCUS226585</name>
</gene>
<proteinExistence type="predicted"/>
<dbReference type="EMBL" id="UINC01055166">
    <property type="protein sequence ID" value="SVB73731.1"/>
    <property type="molecule type" value="Genomic_DNA"/>
</dbReference>
<evidence type="ECO:0008006" key="2">
    <source>
        <dbReference type="Google" id="ProtNLM"/>
    </source>
</evidence>
<feature type="non-terminal residue" evidence="1">
    <location>
        <position position="109"/>
    </location>
</feature>